<comment type="similarity">
    <text evidence="7">Belongs to the methyltransferase superfamily. RlmI family.</text>
</comment>
<evidence type="ECO:0000256" key="6">
    <source>
        <dbReference type="ARBA" id="ARBA00022691"/>
    </source>
</evidence>
<dbReference type="EC" id="2.1.1.-" evidence="10"/>
<dbReference type="EMBL" id="JAYGII010000030">
    <property type="protein sequence ID" value="MEA5446381.1"/>
    <property type="molecule type" value="Genomic_DNA"/>
</dbReference>
<gene>
    <name evidence="10" type="ORF">VCB98_11175</name>
</gene>
<dbReference type="PANTHER" id="PTHR42873:SF1">
    <property type="entry name" value="S-ADENOSYLMETHIONINE-DEPENDENT METHYLTRANSFERASE DOMAIN-CONTAINING PROTEIN"/>
    <property type="match status" value="1"/>
</dbReference>
<proteinExistence type="inferred from homology"/>
<dbReference type="CDD" id="cd02440">
    <property type="entry name" value="AdoMet_MTases"/>
    <property type="match status" value="1"/>
</dbReference>
<feature type="domain" description="S-adenosylmethionine-dependent methyltransferase" evidence="8">
    <location>
        <begin position="173"/>
        <end position="361"/>
    </location>
</feature>
<keyword evidence="11" id="KW-1185">Reference proteome</keyword>
<sequence>MSHPHLRLKKNEDRRLRAGHAWIFSNEVDSEAGRITDFEAGQLANVLGQGGKPLGTAYMNPNSLICGRMISRQSDVALDKSLIKHRLNIASGLRERLYGDGACRLVFGEADGLPGLVVERFGRVYAIQLSTAGMDVRQGEILQAIEENFAPEAVVLRNDNPVRQLENLGVEAPRLIAGELPQTLEIEEAGLRFGIDPLAGQKTGWFFDQRPMRERLAHHVQPGARVLDLYSYLGAWGLRAAHAGAGDVLCVDSSAEALAGVEANAERNGLTVETQQGDVMAVLKDLRQAGEKFDIVIADPPALIKRRKDVKQGRKAYRQLNQAALQVLAKDGLLVSASCSAHMARDELIRTVQASARHLDRSAQLLEIGGQGPDHPVHPAIPETAYLKTAFFRVLPSW</sequence>
<dbReference type="GO" id="GO:0032259">
    <property type="term" value="P:methylation"/>
    <property type="evidence" value="ECO:0007669"/>
    <property type="project" value="UniProtKB-KW"/>
</dbReference>
<dbReference type="GO" id="GO:0005737">
    <property type="term" value="C:cytoplasm"/>
    <property type="evidence" value="ECO:0007669"/>
    <property type="project" value="UniProtKB-SubCell"/>
</dbReference>
<keyword evidence="5 10" id="KW-0808">Transferase</keyword>
<dbReference type="PROSITE" id="PS50890">
    <property type="entry name" value="PUA"/>
    <property type="match status" value="1"/>
</dbReference>
<dbReference type="SUPFAM" id="SSF88697">
    <property type="entry name" value="PUA domain-like"/>
    <property type="match status" value="1"/>
</dbReference>
<dbReference type="InterPro" id="IPR015947">
    <property type="entry name" value="PUA-like_sf"/>
</dbReference>
<dbReference type="Gene3D" id="3.40.50.150">
    <property type="entry name" value="Vaccinia Virus protein VP39"/>
    <property type="match status" value="1"/>
</dbReference>
<dbReference type="InterPro" id="IPR029063">
    <property type="entry name" value="SAM-dependent_MTases_sf"/>
</dbReference>
<evidence type="ECO:0000256" key="2">
    <source>
        <dbReference type="ARBA" id="ARBA00022490"/>
    </source>
</evidence>
<dbReference type="Gene3D" id="2.30.130.10">
    <property type="entry name" value="PUA domain"/>
    <property type="match status" value="1"/>
</dbReference>
<dbReference type="GO" id="GO:0006364">
    <property type="term" value="P:rRNA processing"/>
    <property type="evidence" value="ECO:0007669"/>
    <property type="project" value="UniProtKB-KW"/>
</dbReference>
<feature type="domain" description="RlmI-like PUA" evidence="9">
    <location>
        <begin position="6"/>
        <end position="72"/>
    </location>
</feature>
<dbReference type="Pfam" id="PF10672">
    <property type="entry name" value="Methyltrans_SAM"/>
    <property type="match status" value="1"/>
</dbReference>
<protein>
    <submittedName>
        <fullName evidence="10">Class I SAM-dependent rRNA methyltransferase</fullName>
        <ecNumber evidence="10">2.1.1.-</ecNumber>
    </submittedName>
</protein>
<dbReference type="InterPro" id="IPR036974">
    <property type="entry name" value="PUA_sf"/>
</dbReference>
<evidence type="ECO:0000256" key="3">
    <source>
        <dbReference type="ARBA" id="ARBA00022552"/>
    </source>
</evidence>
<evidence type="ECO:0000259" key="8">
    <source>
        <dbReference type="Pfam" id="PF10672"/>
    </source>
</evidence>
<dbReference type="InterPro" id="IPR041532">
    <property type="entry name" value="RlmI-like_PUA"/>
</dbReference>
<dbReference type="CDD" id="cd21153">
    <property type="entry name" value="PUA_RlmI"/>
    <property type="match status" value="1"/>
</dbReference>
<comment type="caution">
    <text evidence="10">The sequence shown here is derived from an EMBL/GenBank/DDBJ whole genome shotgun (WGS) entry which is preliminary data.</text>
</comment>
<dbReference type="PANTHER" id="PTHR42873">
    <property type="entry name" value="RIBOSOMAL RNA LARGE SUBUNIT METHYLTRANSFERASE"/>
    <property type="match status" value="1"/>
</dbReference>
<reference evidence="10 11" key="1">
    <citation type="submission" date="2023-12" db="EMBL/GenBank/DDBJ databases">
        <title>Whole-genome sequencing of halo(alkali)philic microorganisms from hypersaline lakes.</title>
        <authorList>
            <person name="Sorokin D.Y."/>
            <person name="Merkel A.Y."/>
            <person name="Messina E."/>
            <person name="Yakimov M."/>
        </authorList>
    </citation>
    <scope>NUCLEOTIDE SEQUENCE [LARGE SCALE GENOMIC DNA]</scope>
    <source>
        <strain evidence="10 11">AB-CW1</strain>
    </source>
</reference>
<dbReference type="CDD" id="cd11572">
    <property type="entry name" value="RlmI_M_like"/>
    <property type="match status" value="1"/>
</dbReference>
<dbReference type="Proteomes" id="UP001302316">
    <property type="component" value="Unassembled WGS sequence"/>
</dbReference>
<dbReference type="GO" id="GO:0008168">
    <property type="term" value="F:methyltransferase activity"/>
    <property type="evidence" value="ECO:0007669"/>
    <property type="project" value="UniProtKB-KW"/>
</dbReference>
<evidence type="ECO:0000256" key="4">
    <source>
        <dbReference type="ARBA" id="ARBA00022603"/>
    </source>
</evidence>
<evidence type="ECO:0000256" key="7">
    <source>
        <dbReference type="ARBA" id="ARBA00038091"/>
    </source>
</evidence>
<dbReference type="Gene3D" id="3.30.750.80">
    <property type="entry name" value="RNA methyltransferase domain (HRMD) like"/>
    <property type="match status" value="1"/>
</dbReference>
<keyword evidence="3" id="KW-0698">rRNA processing</keyword>
<comment type="subcellular location">
    <subcellularLocation>
        <location evidence="1">Cytoplasm</location>
    </subcellularLocation>
</comment>
<keyword evidence="2" id="KW-0963">Cytoplasm</keyword>
<keyword evidence="6" id="KW-0949">S-adenosyl-L-methionine</keyword>
<evidence type="ECO:0000259" key="9">
    <source>
        <dbReference type="Pfam" id="PF17785"/>
    </source>
</evidence>
<organism evidence="10 11">
    <name type="scientific">Natronospira elongata</name>
    <dbReference type="NCBI Taxonomy" id="3110268"/>
    <lineage>
        <taxon>Bacteria</taxon>
        <taxon>Pseudomonadati</taxon>
        <taxon>Pseudomonadota</taxon>
        <taxon>Gammaproteobacteria</taxon>
        <taxon>Natronospirales</taxon>
        <taxon>Natronospiraceae</taxon>
        <taxon>Natronospira</taxon>
    </lineage>
</organism>
<accession>A0AAP6MNB4</accession>
<keyword evidence="4 10" id="KW-0489">Methyltransferase</keyword>
<evidence type="ECO:0000313" key="10">
    <source>
        <dbReference type="EMBL" id="MEA5446381.1"/>
    </source>
</evidence>
<dbReference type="AlphaFoldDB" id="A0AAP6MNB4"/>
<dbReference type="Pfam" id="PF17785">
    <property type="entry name" value="PUA_3"/>
    <property type="match status" value="1"/>
</dbReference>
<evidence type="ECO:0000313" key="11">
    <source>
        <dbReference type="Proteomes" id="UP001302316"/>
    </source>
</evidence>
<evidence type="ECO:0000256" key="1">
    <source>
        <dbReference type="ARBA" id="ARBA00004496"/>
    </source>
</evidence>
<dbReference type="InterPro" id="IPR019614">
    <property type="entry name" value="SAM-dep_methyl-trfase"/>
</dbReference>
<name>A0AAP6MNB4_9GAMM</name>
<dbReference type="RefSeq" id="WP_346052583.1">
    <property type="nucleotide sequence ID" value="NZ_JAYGII010000030.1"/>
</dbReference>
<evidence type="ECO:0000256" key="5">
    <source>
        <dbReference type="ARBA" id="ARBA00022679"/>
    </source>
</evidence>
<dbReference type="GO" id="GO:0003723">
    <property type="term" value="F:RNA binding"/>
    <property type="evidence" value="ECO:0007669"/>
    <property type="project" value="InterPro"/>
</dbReference>
<dbReference type="SUPFAM" id="SSF53335">
    <property type="entry name" value="S-adenosyl-L-methionine-dependent methyltransferases"/>
    <property type="match status" value="1"/>
</dbReference>